<organism evidence="1 2">
    <name type="scientific">Culex pipiens pipiens</name>
    <name type="common">Northern house mosquito</name>
    <dbReference type="NCBI Taxonomy" id="38569"/>
    <lineage>
        <taxon>Eukaryota</taxon>
        <taxon>Metazoa</taxon>
        <taxon>Ecdysozoa</taxon>
        <taxon>Arthropoda</taxon>
        <taxon>Hexapoda</taxon>
        <taxon>Insecta</taxon>
        <taxon>Pterygota</taxon>
        <taxon>Neoptera</taxon>
        <taxon>Endopterygota</taxon>
        <taxon>Diptera</taxon>
        <taxon>Nematocera</taxon>
        <taxon>Culicoidea</taxon>
        <taxon>Culicidae</taxon>
        <taxon>Culicinae</taxon>
        <taxon>Culicini</taxon>
        <taxon>Culex</taxon>
        <taxon>Culex</taxon>
    </lineage>
</organism>
<proteinExistence type="predicted"/>
<dbReference type="AlphaFoldDB" id="A0ABD1CEF0"/>
<gene>
    <name evidence="1" type="ORF">pipiens_017916</name>
</gene>
<evidence type="ECO:0000313" key="1">
    <source>
        <dbReference type="EMBL" id="KAL1374723.1"/>
    </source>
</evidence>
<comment type="caution">
    <text evidence="1">The sequence shown here is derived from an EMBL/GenBank/DDBJ whole genome shotgun (WGS) entry which is preliminary data.</text>
</comment>
<dbReference type="Proteomes" id="UP001562425">
    <property type="component" value="Unassembled WGS sequence"/>
</dbReference>
<dbReference type="EMBL" id="JBEHCU010013086">
    <property type="protein sequence ID" value="KAL1374723.1"/>
    <property type="molecule type" value="Genomic_DNA"/>
</dbReference>
<evidence type="ECO:0000313" key="2">
    <source>
        <dbReference type="Proteomes" id="UP001562425"/>
    </source>
</evidence>
<name>A0ABD1CEF0_CULPP</name>
<accession>A0ABD1CEF0</accession>
<keyword evidence="2" id="KW-1185">Reference proteome</keyword>
<protein>
    <submittedName>
        <fullName evidence="1">Uncharacterized protein</fullName>
    </submittedName>
</protein>
<reference evidence="1 2" key="1">
    <citation type="submission" date="2024-05" db="EMBL/GenBank/DDBJ databases">
        <title>Culex pipiens pipiens assembly and annotation.</title>
        <authorList>
            <person name="Alout H."/>
            <person name="Durand T."/>
        </authorList>
    </citation>
    <scope>NUCLEOTIDE SEQUENCE [LARGE SCALE GENOMIC DNA]</scope>
    <source>
        <strain evidence="1">HA-2024</strain>
        <tissue evidence="1">Whole body</tissue>
    </source>
</reference>
<sequence length="235" mass="25256">MPLTLACNFLPSRTNTNVRYYFRSDTQKSVRDSSRRVRSCTSTTSAFATFDNACAGKFGAVNDSLVLAVVLAEKAARRTAPSKQKDDGAQQGFNWLAHKGARNSVLPSRVSTGGCTKSSESGTAQQGFNWRAHEGLRNPVLPSRASTGGRTKECGIRYCPAGLQLAGARRTAESGTAQQGFNWRANEGVRNPVLPSRASTGWRTKDIGVRHSTSGVLSEQHLKNHAVAALACEGR</sequence>